<comment type="caution">
    <text evidence="1">The sequence shown here is derived from an EMBL/GenBank/DDBJ whole genome shotgun (WGS) entry which is preliminary data.</text>
</comment>
<evidence type="ECO:0000313" key="2">
    <source>
        <dbReference type="Proteomes" id="UP000664032"/>
    </source>
</evidence>
<keyword evidence="2" id="KW-1185">Reference proteome</keyword>
<dbReference type="EMBL" id="JAFIQS020000010">
    <property type="protein sequence ID" value="KAH9476597.1"/>
    <property type="molecule type" value="Genomic_DNA"/>
</dbReference>
<protein>
    <submittedName>
        <fullName evidence="1">Pheromone B beta 1 receptor</fullName>
    </submittedName>
</protein>
<sequence>MAVALVTLSFICAGLLAVFVPVKRVRTSIPHLAIIVWLLGHNLIHAINAAVWAGNVDIHVPIWCDIVTKVLLGIKVALPGALVCIACQLELSSSQRTILKDRRVLRNRMIFELFLCYVLPTLYMLLHLVIQDRRFDLVRDYGCSASSHPSTFAFLITWLPPLVICSIALIISGVSIHNSGRVVGMSLSKHLETRSTMTASQFNRQLIICMTMAGSLVLLNLSTLFSIHSFEPWTSWSSVHAFMTKIEIIKNSSDVKTVQFLWWSMFAISVLYIILLFAIAEDGRDLYRWIREQATRKRKFPRRLELPLYLKRKPSLPAPEMISRSPSLTKSHMRPLTIELKSGWEDDLLDDKKSKRRGPREDVKPPSFSSRPSEGVFHDVEAQSLSEDKPRPDSPLICASPTMSCRSISEDDQMFMESTISYLSSPTAKTLGILPPLQIPPPAKAPPPPLAIEIPQRAVTPPPALKPKSILKASRCPPSKPVPTDIDEPINSVFDAAWPVPPLSPVPTMAFSTKRAPRPRSRSHSPASAAQEVGYPLCQTPTPPHRRARPFEGSSISSVDSEIIPSPLSPTSRKAAHRQTGVYGLRTVWSKERLGQGSPASQAIHMTVVKEIA</sequence>
<name>A0ACB8GMH6_PSICU</name>
<proteinExistence type="predicted"/>
<evidence type="ECO:0000313" key="1">
    <source>
        <dbReference type="EMBL" id="KAH9476597.1"/>
    </source>
</evidence>
<reference evidence="1" key="1">
    <citation type="submission" date="2021-10" db="EMBL/GenBank/DDBJ databases">
        <title>Psilocybe cubensis genome.</title>
        <authorList>
            <person name="Mckernan K.J."/>
            <person name="Crawford S."/>
            <person name="Trippe A."/>
            <person name="Kane L.T."/>
            <person name="Mclaughlin S."/>
        </authorList>
    </citation>
    <scope>NUCLEOTIDE SEQUENCE</scope>
    <source>
        <strain evidence="1">MGC-MH-2018</strain>
    </source>
</reference>
<gene>
    <name evidence="1" type="ORF">JR316_0010509</name>
</gene>
<organism evidence="1 2">
    <name type="scientific">Psilocybe cubensis</name>
    <name type="common">Psychedelic mushroom</name>
    <name type="synonym">Stropharia cubensis</name>
    <dbReference type="NCBI Taxonomy" id="181762"/>
    <lineage>
        <taxon>Eukaryota</taxon>
        <taxon>Fungi</taxon>
        <taxon>Dikarya</taxon>
        <taxon>Basidiomycota</taxon>
        <taxon>Agaricomycotina</taxon>
        <taxon>Agaricomycetes</taxon>
        <taxon>Agaricomycetidae</taxon>
        <taxon>Agaricales</taxon>
        <taxon>Agaricineae</taxon>
        <taxon>Strophariaceae</taxon>
        <taxon>Psilocybe</taxon>
    </lineage>
</organism>
<keyword evidence="1" id="KW-0675">Receptor</keyword>
<dbReference type="Proteomes" id="UP000664032">
    <property type="component" value="Unassembled WGS sequence"/>
</dbReference>
<accession>A0ACB8GMH6</accession>